<feature type="transmembrane region" description="Helical" evidence="1">
    <location>
        <begin position="1282"/>
        <end position="1314"/>
    </location>
</feature>
<proteinExistence type="predicted"/>
<evidence type="ECO:0000256" key="1">
    <source>
        <dbReference type="SAM" id="Phobius"/>
    </source>
</evidence>
<keyword evidence="1" id="KW-1133">Transmembrane helix</keyword>
<protein>
    <submittedName>
        <fullName evidence="2">ORF24</fullName>
    </submittedName>
</protein>
<name>A0AA48P7K6_9VIRU</name>
<sequence length="1324" mass="152943">MLRVFFFFIIIRGLNFSVFMNIELKRDENRNEFFNVICNTVPIHFFDMSMRTLTLYHGSSRFSATCDITQSEINECHDNITYTRIHNTRTPDNLPGISSRGNDIGKYALSECCISDQYQYEDFGSNYVQANLSIVTNYTTIYDLNEWVCELCDYAIVGPQPCTFGSVFELNRTIIEEHEHASTILLQNMPPSIEISPQRDYPNSSIDLMCNVPNFSRDSLGISNNSQHIVTNVYLNIHSKPKTDTESTIVYYYERDIYGRSYHFDKTTSVRRYELHEHETDYFCQSTSNVTVRMTSCFQDDICDTFMLNGKNESHMYQLISECERGDWDFNKNRKYCARNNINRDNVLFYPNGFLFDKDFPRRTNNNGRLIFEWRFEGPPHVMQKVVYEFSHYDNIAPIPISQSNVFVKIRGTPPRNFQEMYGIYLIMFRELFIEWHVRLFKIIRDYKTVSFHKFRQPPPTRHEVQFECSHVNADHKTYMFISNGAVYDNITGDIIRNDSYCSENDKNHNSRFKVKTIRVDGNINPTISLIPKLHNHVFGIVGLFPFYVCGKSPRAEHEKVKEFFIIRDDDRGHSFIKAYPRWYANETNSCVYGTSPNFIKEANRIGKNFTVYSIDNERGLPDYVRRYGPTRDVDQRTVLGIYLMDTIISNTRKYLFDNYTKSTISLPFTAVSDNEACHCKYSLDICTEGTTVGKLSTPVEKLISLLNEEELDYSFSCEMLGIRSKLMPIANVVGEVACRHDNPNRILQQVPKLITTIDDILKKGSEYFLIITCNNILPTCSFGIDFYDEYGNLLETLPINHNSLQDNTNGTNYVEVRLIPHNIPYNANSLSCAYPHVSNYGGSVNINERKHNLYETYCQNENFEEMAISVRNASIIESSSNIYVTCENIPNSHCINYTDVGVLFLDHNMEIVIPHYDTDKDIHNSSVSFTFTLEDIPETVTYASCFVQEWDIPLGNEHAVNMNLVNIRSLFFTMMCSPGPDNYDIQMYRTANQTTSTCTWSNYFDYNYRVCTPQELTFYLHKQNTNEPSIYKVRCSNGETYVNDVLIAPYSTLPDGFCVDGRIASIIIPQDVLNIVGEQLLDFELTCVLKFTIWTSSETNRPSNLIVNETKLFGNLTENCLAVPPQSELTTKVVYADNIIVSCLVKDNIRNYICDNNTYTANVYLIVKSNFEVIPKKHIIASKNDSTCMLYNGLTNCHPGGVISGNLITISTNHSIVSYYNITQLQNPQIGFICTMRTIDEFNWEANIQFLPLPERWLKELTGELEITTINTFTTQTIESYFTYVPMLTLFGCFLIIITTICCCTCCICLIMHRKNNTYIKQM</sequence>
<reference evidence="2" key="2">
    <citation type="submission" date="2023-01" db="EMBL/GenBank/DDBJ databases">
        <authorList>
            <person name="Rosani U."/>
            <person name="Delmont T.O."/>
            <person name="Gaia M."/>
            <person name="Krupovic M."/>
        </authorList>
    </citation>
    <scope>NUCLEOTIDE SEQUENCE</scope>
    <source>
        <strain evidence="2">MalacoHV2/Med/2018 153</strain>
    </source>
</reference>
<dbReference type="EMBL" id="BK063060">
    <property type="protein sequence ID" value="DBA11564.1"/>
    <property type="molecule type" value="Genomic_DNA"/>
</dbReference>
<accession>A0AA48P7K6</accession>
<reference evidence="2" key="1">
    <citation type="journal article" date="2023" name="Front. Mar. Sci.">
        <title>Tracing the invertebrate herpesviruses in the global sequence datasets.</title>
        <authorList>
            <person name="Rosani U."/>
            <person name="Gaia M."/>
            <person name="Delmont T.O."/>
            <person name="Krupovic M."/>
        </authorList>
    </citation>
    <scope>NUCLEOTIDE SEQUENCE</scope>
    <source>
        <strain evidence="2">MalacoHV2/Med/2018 153</strain>
    </source>
</reference>
<evidence type="ECO:0000313" key="2">
    <source>
        <dbReference type="EMBL" id="DBA11564.1"/>
    </source>
</evidence>
<keyword evidence="1" id="KW-0472">Membrane</keyword>
<organism evidence="2">
    <name type="scientific">Malaco herpesvirus 2</name>
    <dbReference type="NCBI Taxonomy" id="3031798"/>
    <lineage>
        <taxon>Viruses</taxon>
        <taxon>Duplodnaviria</taxon>
        <taxon>Heunggongvirae</taxon>
        <taxon>Peploviricota</taxon>
        <taxon>Herviviricetes</taxon>
        <taxon>Herpesvirales</taxon>
        <taxon>Malacoherpesviridae</taxon>
    </lineage>
</organism>
<keyword evidence="1" id="KW-0812">Transmembrane</keyword>